<feature type="non-terminal residue" evidence="3">
    <location>
        <position position="202"/>
    </location>
</feature>
<dbReference type="Pfam" id="PF02481">
    <property type="entry name" value="DNA_processg_A"/>
    <property type="match status" value="1"/>
</dbReference>
<reference evidence="3 4" key="1">
    <citation type="journal article" date="2015" name="Nature">
        <title>rRNA introns, odd ribosomes, and small enigmatic genomes across a large radiation of phyla.</title>
        <authorList>
            <person name="Brown C.T."/>
            <person name="Hug L.A."/>
            <person name="Thomas B.C."/>
            <person name="Sharon I."/>
            <person name="Castelle C.J."/>
            <person name="Singh A."/>
            <person name="Wilkins M.J."/>
            <person name="Williams K.H."/>
            <person name="Banfield J.F."/>
        </authorList>
    </citation>
    <scope>NUCLEOTIDE SEQUENCE [LARGE SCALE GENOMIC DNA]</scope>
</reference>
<evidence type="ECO:0000313" key="4">
    <source>
        <dbReference type="Proteomes" id="UP000034684"/>
    </source>
</evidence>
<comment type="caution">
    <text evidence="3">The sequence shown here is derived from an EMBL/GenBank/DDBJ whole genome shotgun (WGS) entry which is preliminary data.</text>
</comment>
<proteinExistence type="inferred from homology"/>
<evidence type="ECO:0000313" key="3">
    <source>
        <dbReference type="EMBL" id="KKU56474.1"/>
    </source>
</evidence>
<gene>
    <name evidence="3" type="ORF">UX79_C0032G0004</name>
</gene>
<dbReference type="Proteomes" id="UP000034684">
    <property type="component" value="Unassembled WGS sequence"/>
</dbReference>
<dbReference type="SUPFAM" id="SSF102405">
    <property type="entry name" value="MCP/YpsA-like"/>
    <property type="match status" value="1"/>
</dbReference>
<dbReference type="PANTHER" id="PTHR43022:SF1">
    <property type="entry name" value="PROTEIN SMF"/>
    <property type="match status" value="1"/>
</dbReference>
<dbReference type="NCBIfam" id="TIGR00732">
    <property type="entry name" value="dprA"/>
    <property type="match status" value="1"/>
</dbReference>
<dbReference type="PANTHER" id="PTHR43022">
    <property type="entry name" value="PROTEIN SMF"/>
    <property type="match status" value="1"/>
</dbReference>
<dbReference type="EMBL" id="LCNN01000032">
    <property type="protein sequence ID" value="KKU56474.1"/>
    <property type="molecule type" value="Genomic_DNA"/>
</dbReference>
<comment type="similarity">
    <text evidence="1">Belongs to the DprA/Smf family.</text>
</comment>
<feature type="domain" description="Smf/DprA SLOG" evidence="2">
    <location>
        <begin position="4"/>
        <end position="201"/>
    </location>
</feature>
<dbReference type="AlphaFoldDB" id="A0A0G1RGM6"/>
<dbReference type="PATRIC" id="fig|1619117.3.peg.494"/>
<evidence type="ECO:0000256" key="1">
    <source>
        <dbReference type="ARBA" id="ARBA00006525"/>
    </source>
</evidence>
<protein>
    <submittedName>
        <fullName evidence="3">Protecting protein DprA protein</fullName>
    </submittedName>
</protein>
<dbReference type="InterPro" id="IPR003488">
    <property type="entry name" value="DprA"/>
</dbReference>
<sequence length="202" mass="21107">MSKCVTTESVAYPPLLREIGSIPSPLYYKGEWRAELFERCLAVVGSRKMTSYGRAVTERIVYDVAAAGVTIVSGFMYGVDATAHKAALDAGGKTIAVMAGGVGFITPADQVALYARILAGGGLVISEYDGKMPPQPWGFPRRNRIVAGLAHAVLVVEAAADSGSLITADYALRFGRALLAVPGNVTSLSSKGTLGLLQSGAR</sequence>
<evidence type="ECO:0000259" key="2">
    <source>
        <dbReference type="Pfam" id="PF02481"/>
    </source>
</evidence>
<dbReference type="Gene3D" id="3.40.50.450">
    <property type="match status" value="1"/>
</dbReference>
<organism evidence="3 4">
    <name type="scientific">candidate division WWE3 bacterium GW2011_GWB1_47_11</name>
    <dbReference type="NCBI Taxonomy" id="1619117"/>
    <lineage>
        <taxon>Bacteria</taxon>
        <taxon>Katanobacteria</taxon>
    </lineage>
</organism>
<name>A0A0G1RGM6_UNCKA</name>
<dbReference type="InterPro" id="IPR057666">
    <property type="entry name" value="DrpA_SLOG"/>
</dbReference>
<accession>A0A0G1RGM6</accession>
<dbReference type="GO" id="GO:0009294">
    <property type="term" value="P:DNA-mediated transformation"/>
    <property type="evidence" value="ECO:0007669"/>
    <property type="project" value="InterPro"/>
</dbReference>